<accession>A0A445MS73</accession>
<evidence type="ECO:0008006" key="3">
    <source>
        <dbReference type="Google" id="ProtNLM"/>
    </source>
</evidence>
<dbReference type="EMBL" id="OJIN01000031">
    <property type="protein sequence ID" value="SPD72241.1"/>
    <property type="molecule type" value="Genomic_DNA"/>
</dbReference>
<gene>
    <name evidence="2" type="ORF">PITCH_A1260064</name>
</gene>
<organism evidence="2">
    <name type="scientific">uncultured Desulfobacterium sp</name>
    <dbReference type="NCBI Taxonomy" id="201089"/>
    <lineage>
        <taxon>Bacteria</taxon>
        <taxon>Pseudomonadati</taxon>
        <taxon>Thermodesulfobacteriota</taxon>
        <taxon>Desulfobacteria</taxon>
        <taxon>Desulfobacterales</taxon>
        <taxon>Desulfobacteriaceae</taxon>
        <taxon>Desulfobacterium</taxon>
        <taxon>environmental samples</taxon>
    </lineage>
</organism>
<dbReference type="AlphaFoldDB" id="A0A445MS73"/>
<protein>
    <recommendedName>
        <fullName evidence="3">Acetyltransferase</fullName>
    </recommendedName>
</protein>
<keyword evidence="1" id="KW-0812">Transmembrane</keyword>
<feature type="transmembrane region" description="Helical" evidence="1">
    <location>
        <begin position="20"/>
        <end position="43"/>
    </location>
</feature>
<sequence length="90" mass="10030">MMIVLIQNRWSSVEISGSEWVYVLYWGTIIGDGAIIGMGAVVFGEVPACSIIGSEKWRILGYRDKNGYDRLDKDRQYAGSNGIAFLEGHE</sequence>
<reference evidence="2" key="1">
    <citation type="submission" date="2018-01" db="EMBL/GenBank/DDBJ databases">
        <authorList>
            <person name="Regsiter A."/>
            <person name="William W."/>
        </authorList>
    </citation>
    <scope>NUCLEOTIDE SEQUENCE</scope>
    <source>
        <strain evidence="2">TRIP AH-1</strain>
    </source>
</reference>
<name>A0A445MS73_9BACT</name>
<evidence type="ECO:0000256" key="1">
    <source>
        <dbReference type="SAM" id="Phobius"/>
    </source>
</evidence>
<dbReference type="Gene3D" id="2.160.10.10">
    <property type="entry name" value="Hexapeptide repeat proteins"/>
    <property type="match status" value="1"/>
</dbReference>
<keyword evidence="1" id="KW-1133">Transmembrane helix</keyword>
<dbReference type="InterPro" id="IPR011004">
    <property type="entry name" value="Trimer_LpxA-like_sf"/>
</dbReference>
<proteinExistence type="predicted"/>
<evidence type="ECO:0000313" key="2">
    <source>
        <dbReference type="EMBL" id="SPD72241.1"/>
    </source>
</evidence>
<dbReference type="SUPFAM" id="SSF51161">
    <property type="entry name" value="Trimeric LpxA-like enzymes"/>
    <property type="match status" value="1"/>
</dbReference>
<keyword evidence="1" id="KW-0472">Membrane</keyword>